<dbReference type="PROSITE" id="PS52050">
    <property type="entry name" value="WYL"/>
    <property type="match status" value="1"/>
</dbReference>
<dbReference type="InterPro" id="IPR036390">
    <property type="entry name" value="WH_DNA-bd_sf"/>
</dbReference>
<accession>A0A920C7A0</accession>
<dbReference type="InterPro" id="IPR013196">
    <property type="entry name" value="HTH_11"/>
</dbReference>
<evidence type="ECO:0000256" key="1">
    <source>
        <dbReference type="ARBA" id="ARBA00023015"/>
    </source>
</evidence>
<comment type="caution">
    <text evidence="4">The sequence shown here is derived from an EMBL/GenBank/DDBJ whole genome shotgun (WGS) entry which is preliminary data.</text>
</comment>
<dbReference type="PIRSF" id="PIRSF016838">
    <property type="entry name" value="PafC"/>
    <property type="match status" value="1"/>
</dbReference>
<evidence type="ECO:0000259" key="3">
    <source>
        <dbReference type="PROSITE" id="PS51000"/>
    </source>
</evidence>
<reference evidence="4" key="1">
    <citation type="submission" date="2021-03" db="EMBL/GenBank/DDBJ databases">
        <title>Antimicrobial resistance genes in bacteria isolated from Japanese honey, and their potential for conferring macrolide and lincosamide resistance in the American foulbrood pathogen Paenibacillus larvae.</title>
        <authorList>
            <person name="Okamoto M."/>
            <person name="Kumagai M."/>
            <person name="Kanamori H."/>
            <person name="Takamatsu D."/>
        </authorList>
    </citation>
    <scope>NUCLEOTIDE SEQUENCE</scope>
    <source>
        <strain evidence="4">J43TS3</strain>
    </source>
</reference>
<keyword evidence="2" id="KW-0804">Transcription</keyword>
<name>A0A920C7A0_9BACI</name>
<organism evidence="4 5">
    <name type="scientific">Ornithinibacillus bavariensis</name>
    <dbReference type="NCBI Taxonomy" id="545502"/>
    <lineage>
        <taxon>Bacteria</taxon>
        <taxon>Bacillati</taxon>
        <taxon>Bacillota</taxon>
        <taxon>Bacilli</taxon>
        <taxon>Bacillales</taxon>
        <taxon>Bacillaceae</taxon>
        <taxon>Ornithinibacillus</taxon>
    </lineage>
</organism>
<dbReference type="AlphaFoldDB" id="A0A920C7A0"/>
<dbReference type="RefSeq" id="WP_212920922.1">
    <property type="nucleotide sequence ID" value="NZ_BORP01000003.1"/>
</dbReference>
<dbReference type="Pfam" id="PF13280">
    <property type="entry name" value="WYL"/>
    <property type="match status" value="1"/>
</dbReference>
<evidence type="ECO:0000256" key="2">
    <source>
        <dbReference type="ARBA" id="ARBA00023163"/>
    </source>
</evidence>
<dbReference type="PANTHER" id="PTHR34580:SF1">
    <property type="entry name" value="PROTEIN PAFC"/>
    <property type="match status" value="1"/>
</dbReference>
<dbReference type="PANTHER" id="PTHR34580">
    <property type="match status" value="1"/>
</dbReference>
<sequence length="325" mass="37191">MRGDRLLSIMLYLQSHGQISAKELASKLEVSERTIYRDIEALSSIGVPVYAERGRNGGLSLIEGYETKLTGLDEFEIRALFVSPAEQILEDLGLNRNSERARNKLIASLPSISRENAKRVWNRIHVDISSWRAQQEKMNSFEVIKDAIWKENKLKIVYQHLNGKINEVITCPLGLVSKGNNWYYIASKENGDIRNYRISRIREAIILNEAFSRPLNFDLAQYWKSSTEAFIENLPSFDVSVEVKASLLPRLKFTGRFARIKEVGSQNKNGWVSVELSFDTEDEAKGYILGFADDIKIMKPIDLRDKIVKMAESVVALYRHEDRTT</sequence>
<dbReference type="SUPFAM" id="SSF46785">
    <property type="entry name" value="Winged helix' DNA-binding domain"/>
    <property type="match status" value="1"/>
</dbReference>
<keyword evidence="1" id="KW-0805">Transcription regulation</keyword>
<dbReference type="InterPro" id="IPR026881">
    <property type="entry name" value="WYL_dom"/>
</dbReference>
<dbReference type="Proteomes" id="UP000676917">
    <property type="component" value="Unassembled WGS sequence"/>
</dbReference>
<feature type="domain" description="HTH deoR-type" evidence="3">
    <location>
        <begin position="2"/>
        <end position="57"/>
    </location>
</feature>
<evidence type="ECO:0000313" key="4">
    <source>
        <dbReference type="EMBL" id="GIO27448.1"/>
    </source>
</evidence>
<dbReference type="InterPro" id="IPR057727">
    <property type="entry name" value="WCX_dom"/>
</dbReference>
<evidence type="ECO:0000313" key="5">
    <source>
        <dbReference type="Proteomes" id="UP000676917"/>
    </source>
</evidence>
<proteinExistence type="predicted"/>
<dbReference type="Pfam" id="PF25583">
    <property type="entry name" value="WCX"/>
    <property type="match status" value="1"/>
</dbReference>
<dbReference type="InterPro" id="IPR036388">
    <property type="entry name" value="WH-like_DNA-bd_sf"/>
</dbReference>
<dbReference type="Gene3D" id="1.10.10.10">
    <property type="entry name" value="Winged helix-like DNA-binding domain superfamily/Winged helix DNA-binding domain"/>
    <property type="match status" value="1"/>
</dbReference>
<dbReference type="InterPro" id="IPR051534">
    <property type="entry name" value="CBASS_pafABC_assoc_protein"/>
</dbReference>
<keyword evidence="5" id="KW-1185">Reference proteome</keyword>
<protein>
    <submittedName>
        <fullName evidence="4">Transcriptional regulator</fullName>
    </submittedName>
</protein>
<dbReference type="PROSITE" id="PS51000">
    <property type="entry name" value="HTH_DEOR_2"/>
    <property type="match status" value="1"/>
</dbReference>
<dbReference type="InterPro" id="IPR028349">
    <property type="entry name" value="PafC-like"/>
</dbReference>
<dbReference type="EMBL" id="BORP01000003">
    <property type="protein sequence ID" value="GIO27448.1"/>
    <property type="molecule type" value="Genomic_DNA"/>
</dbReference>
<dbReference type="InterPro" id="IPR001034">
    <property type="entry name" value="DeoR_HTH"/>
</dbReference>
<dbReference type="Pfam" id="PF08279">
    <property type="entry name" value="HTH_11"/>
    <property type="match status" value="1"/>
</dbReference>
<dbReference type="GO" id="GO:0003700">
    <property type="term" value="F:DNA-binding transcription factor activity"/>
    <property type="evidence" value="ECO:0007669"/>
    <property type="project" value="InterPro"/>
</dbReference>
<gene>
    <name evidence="4" type="ORF">J43TS3_20590</name>
</gene>